<dbReference type="OrthoDB" id="4458334at2"/>
<sequence>MVHLFDATRGRAVALLSPGRHTVRLRVHLACAGAAVGWDEARALVVADVLLRALEMEGVQVFPGVAVPDLPPPEIQRLDRLVAGYGVRVSGAGDDPRADVHVLSHSCDASAGSGVVLRVGRTAAPASTPPLPQEPTNHDAAARRRALLATHYREPLTVSETGLRDAATALAGWRTSVAAWSRSPSSPVPSAIRDRARSLLGADLDTQGLLGLLDEVAHDPGLLDGTRFEVFVWLDQVLGLELSRDLGHG</sequence>
<reference evidence="1 2" key="1">
    <citation type="submission" date="2018-06" db="EMBL/GenBank/DDBJ databases">
        <title>Streptacidiphilus pinicola sp. nov., isolated from pine grove soil.</title>
        <authorList>
            <person name="Roh S.G."/>
            <person name="Park S."/>
            <person name="Kim M.-K."/>
            <person name="Yun B.-R."/>
            <person name="Park J."/>
            <person name="Kim M.J."/>
            <person name="Kim Y.S."/>
            <person name="Kim S.B."/>
        </authorList>
    </citation>
    <scope>NUCLEOTIDE SEQUENCE [LARGE SCALE GENOMIC DNA]</scope>
    <source>
        <strain evidence="1 2">MMS16-CNU450</strain>
    </source>
</reference>
<protein>
    <recommendedName>
        <fullName evidence="3">Cysteinyl-tRNA synthetase</fullName>
    </recommendedName>
</protein>
<dbReference type="Proteomes" id="UP000248889">
    <property type="component" value="Unassembled WGS sequence"/>
</dbReference>
<comment type="caution">
    <text evidence="1">The sequence shown here is derived from an EMBL/GenBank/DDBJ whole genome shotgun (WGS) entry which is preliminary data.</text>
</comment>
<evidence type="ECO:0000313" key="2">
    <source>
        <dbReference type="Proteomes" id="UP000248889"/>
    </source>
</evidence>
<proteinExistence type="predicted"/>
<evidence type="ECO:0000313" key="1">
    <source>
        <dbReference type="EMBL" id="RAG87321.1"/>
    </source>
</evidence>
<gene>
    <name evidence="1" type="ORF">DN069_02010</name>
</gene>
<dbReference type="AlphaFoldDB" id="A0A2X0IV77"/>
<accession>A0A2X0IV77</accession>
<dbReference type="EMBL" id="QKYN01000008">
    <property type="protein sequence ID" value="RAG87321.1"/>
    <property type="molecule type" value="Genomic_DNA"/>
</dbReference>
<organism evidence="1 2">
    <name type="scientific">Streptacidiphilus pinicola</name>
    <dbReference type="NCBI Taxonomy" id="2219663"/>
    <lineage>
        <taxon>Bacteria</taxon>
        <taxon>Bacillati</taxon>
        <taxon>Actinomycetota</taxon>
        <taxon>Actinomycetes</taxon>
        <taxon>Kitasatosporales</taxon>
        <taxon>Streptomycetaceae</taxon>
        <taxon>Streptacidiphilus</taxon>
    </lineage>
</organism>
<keyword evidence="2" id="KW-1185">Reference proteome</keyword>
<evidence type="ECO:0008006" key="3">
    <source>
        <dbReference type="Google" id="ProtNLM"/>
    </source>
</evidence>
<dbReference type="RefSeq" id="WP_111498934.1">
    <property type="nucleotide sequence ID" value="NZ_QKYN01000008.1"/>
</dbReference>
<name>A0A2X0IV77_9ACTN</name>